<evidence type="ECO:0000256" key="12">
    <source>
        <dbReference type="SAM" id="SignalP"/>
    </source>
</evidence>
<dbReference type="InterPro" id="IPR000531">
    <property type="entry name" value="Beta-barrel_TonB"/>
</dbReference>
<dbReference type="RefSeq" id="WP_084739461.1">
    <property type="nucleotide sequence ID" value="NZ_CP012661.1"/>
</dbReference>
<dbReference type="GO" id="GO:0044718">
    <property type="term" value="P:siderophore transmembrane transport"/>
    <property type="evidence" value="ECO:0007669"/>
    <property type="project" value="TreeGrafter"/>
</dbReference>
<organism evidence="15 16">
    <name type="scientific">Frigidibacter mobilis</name>
    <dbReference type="NCBI Taxonomy" id="1335048"/>
    <lineage>
        <taxon>Bacteria</taxon>
        <taxon>Pseudomonadati</taxon>
        <taxon>Pseudomonadota</taxon>
        <taxon>Alphaproteobacteria</taxon>
        <taxon>Rhodobacterales</taxon>
        <taxon>Paracoccaceae</taxon>
        <taxon>Frigidibacter</taxon>
    </lineage>
</organism>
<evidence type="ECO:0000259" key="13">
    <source>
        <dbReference type="Pfam" id="PF00593"/>
    </source>
</evidence>
<evidence type="ECO:0000256" key="2">
    <source>
        <dbReference type="ARBA" id="ARBA00022448"/>
    </source>
</evidence>
<dbReference type="PANTHER" id="PTHR30069">
    <property type="entry name" value="TONB-DEPENDENT OUTER MEMBRANE RECEPTOR"/>
    <property type="match status" value="1"/>
</dbReference>
<dbReference type="Gene3D" id="2.170.130.10">
    <property type="entry name" value="TonB-dependent receptor, plug domain"/>
    <property type="match status" value="1"/>
</dbReference>
<dbReference type="Pfam" id="PF00593">
    <property type="entry name" value="TonB_dep_Rec_b-barrel"/>
    <property type="match status" value="1"/>
</dbReference>
<dbReference type="Pfam" id="PF07715">
    <property type="entry name" value="Plug"/>
    <property type="match status" value="1"/>
</dbReference>
<feature type="domain" description="TonB-dependent receptor-like beta-barrel" evidence="13">
    <location>
        <begin position="249"/>
        <end position="712"/>
    </location>
</feature>
<name>A0A159Z0E8_9RHOB</name>
<comment type="subcellular location">
    <subcellularLocation>
        <location evidence="1 9">Cell outer membrane</location>
        <topology evidence="1 9">Multi-pass membrane protein</topology>
    </subcellularLocation>
</comment>
<evidence type="ECO:0000256" key="1">
    <source>
        <dbReference type="ARBA" id="ARBA00004571"/>
    </source>
</evidence>
<feature type="short sequence motif" description="TonB C-terminal box" evidence="10">
    <location>
        <begin position="728"/>
        <end position="745"/>
    </location>
</feature>
<dbReference type="InterPro" id="IPR036942">
    <property type="entry name" value="Beta-barrel_TonB_sf"/>
</dbReference>
<dbReference type="KEGG" id="daa:AKL17_0988"/>
<dbReference type="InterPro" id="IPR039426">
    <property type="entry name" value="TonB-dep_rcpt-like"/>
</dbReference>
<keyword evidence="5 12" id="KW-0732">Signal</keyword>
<evidence type="ECO:0000256" key="8">
    <source>
        <dbReference type="ARBA" id="ARBA00023237"/>
    </source>
</evidence>
<feature type="domain" description="TonB-dependent receptor plug" evidence="14">
    <location>
        <begin position="48"/>
        <end position="152"/>
    </location>
</feature>
<proteinExistence type="inferred from homology"/>
<dbReference type="GO" id="GO:0009279">
    <property type="term" value="C:cell outer membrane"/>
    <property type="evidence" value="ECO:0007669"/>
    <property type="project" value="UniProtKB-SubCell"/>
</dbReference>
<dbReference type="CDD" id="cd01347">
    <property type="entry name" value="ligand_gated_channel"/>
    <property type="match status" value="1"/>
</dbReference>
<dbReference type="PATRIC" id="fig|1335048.3.peg.1025"/>
<evidence type="ECO:0000256" key="4">
    <source>
        <dbReference type="ARBA" id="ARBA00022692"/>
    </source>
</evidence>
<dbReference type="PROSITE" id="PS52016">
    <property type="entry name" value="TONB_DEPENDENT_REC_3"/>
    <property type="match status" value="1"/>
</dbReference>
<dbReference type="Gene3D" id="2.40.170.20">
    <property type="entry name" value="TonB-dependent receptor, beta-barrel domain"/>
    <property type="match status" value="1"/>
</dbReference>
<dbReference type="OrthoDB" id="9796221at2"/>
<protein>
    <submittedName>
        <fullName evidence="15">TonB-dependent receptor</fullName>
    </submittedName>
</protein>
<evidence type="ECO:0000313" key="16">
    <source>
        <dbReference type="Proteomes" id="UP000076128"/>
    </source>
</evidence>
<dbReference type="InterPro" id="IPR037066">
    <property type="entry name" value="Plug_dom_sf"/>
</dbReference>
<dbReference type="SUPFAM" id="SSF56935">
    <property type="entry name" value="Porins"/>
    <property type="match status" value="1"/>
</dbReference>
<evidence type="ECO:0000256" key="10">
    <source>
        <dbReference type="PROSITE-ProRule" id="PRU10144"/>
    </source>
</evidence>
<comment type="similarity">
    <text evidence="9 11">Belongs to the TonB-dependent receptor family.</text>
</comment>
<keyword evidence="2 9" id="KW-0813">Transport</keyword>
<gene>
    <name evidence="15" type="ORF">AKL17_0988</name>
</gene>
<accession>A0A159Z0E8</accession>
<dbReference type="Proteomes" id="UP000076128">
    <property type="component" value="Chromosome"/>
</dbReference>
<dbReference type="EMBL" id="CP012661">
    <property type="protein sequence ID" value="AMY68247.1"/>
    <property type="molecule type" value="Genomic_DNA"/>
</dbReference>
<evidence type="ECO:0000256" key="7">
    <source>
        <dbReference type="ARBA" id="ARBA00023136"/>
    </source>
</evidence>
<keyword evidence="6 11" id="KW-0798">TonB box</keyword>
<keyword evidence="7 9" id="KW-0472">Membrane</keyword>
<dbReference type="InterPro" id="IPR012910">
    <property type="entry name" value="Plug_dom"/>
</dbReference>
<feature type="chain" id="PRO_5007811310" evidence="12">
    <location>
        <begin position="27"/>
        <end position="745"/>
    </location>
</feature>
<dbReference type="InterPro" id="IPR010917">
    <property type="entry name" value="TonB_rcpt_CS"/>
</dbReference>
<evidence type="ECO:0000256" key="3">
    <source>
        <dbReference type="ARBA" id="ARBA00022452"/>
    </source>
</evidence>
<dbReference type="STRING" id="1335048.AKL17_0988"/>
<keyword evidence="8 9" id="KW-0998">Cell outer membrane</keyword>
<evidence type="ECO:0000256" key="5">
    <source>
        <dbReference type="ARBA" id="ARBA00022729"/>
    </source>
</evidence>
<keyword evidence="16" id="KW-1185">Reference proteome</keyword>
<keyword evidence="4 9" id="KW-0812">Transmembrane</keyword>
<evidence type="ECO:0000256" key="6">
    <source>
        <dbReference type="ARBA" id="ARBA00023077"/>
    </source>
</evidence>
<reference evidence="15 16" key="1">
    <citation type="submission" date="2015-09" db="EMBL/GenBank/DDBJ databases">
        <title>Complete genome sequence of Defluviimonas alba cai42t isolated from an oilfield in Xinjiang.</title>
        <authorList>
            <person name="Geng S."/>
            <person name="Pan X."/>
            <person name="Wu X."/>
        </authorList>
    </citation>
    <scope>NUCLEOTIDE SEQUENCE [LARGE SCALE GENOMIC DNA]</scope>
    <source>
        <strain evidence="16">cai42</strain>
    </source>
</reference>
<sequence length="745" mass="80020">MPYTRLCPPHMIAALLISASPMAVMAQDASPYLLDEIVVTATRTDRPVSAIPGSVQVIDAEALRSVQASGGGAADLLARLVPGFSFSNQTLSGASETFRGRGLLVMVDGVPRNTPLRDVSRILSTIDLNTVERVEVIGGASSLYGAGATGGTVNFITKSGSRADGKPRITLETGVRAYTHDVDDSIAPFATLGVEQKLGAFDYALTLSHTRTRLTYDGAGRRLPSDPMLGQGGGDATRKWNGSLRLGYDLDASRRIELSYEHSDIDQKPEYFADYQSSPVSPDLDSPYTGKSIAEDSGYLTLRYSDDDFALGKLSVSLSRNDVMKRFAFTRFDPAVNTLVYYDGNPADPTAPWNQTEMESLRTTLNIGVDSDLSVFGRDASLSWGVELGEDKTTQKLTNGAAVATPLTNRSSAAYAQLTLPVSNAVTLSGGLRYDHFRLDVGDFTRPRAYYYFPNYRTGLDLASVAVTGGNFSFGEWTGNLGFTAFVGPTTQVFGGWSQGYSLTDIGSFTRRAGMNSVAEICTAYGNDNRLVAAAYGCSAPGTYALSYADIAPKPQIVDTYELGLRHEASTWNGQVSAFYSTSDDGVNFDPITNRVSQQKEQVWGIEAQGAWTLASGTMMDGMLAFREGRYDSDGDGKIDAWLGNNRIGSPVRARLGVTHDFSGWVSRAEAVYLGGRSRAEGQLDLSTVTLVNASVSRELGQGTLSLAVDNLFDRDYVNPTATATRNAKSAGQGRTVAVGYRISF</sequence>
<dbReference type="AlphaFoldDB" id="A0A159Z0E8"/>
<dbReference type="GO" id="GO:0015344">
    <property type="term" value="F:siderophore uptake transmembrane transporter activity"/>
    <property type="evidence" value="ECO:0007669"/>
    <property type="project" value="TreeGrafter"/>
</dbReference>
<evidence type="ECO:0000256" key="11">
    <source>
        <dbReference type="RuleBase" id="RU003357"/>
    </source>
</evidence>
<keyword evidence="15" id="KW-0675">Receptor</keyword>
<dbReference type="PANTHER" id="PTHR30069:SF42">
    <property type="entry name" value="FERRIC AEROBACTIN RECEPTOR"/>
    <property type="match status" value="1"/>
</dbReference>
<evidence type="ECO:0000259" key="14">
    <source>
        <dbReference type="Pfam" id="PF07715"/>
    </source>
</evidence>
<keyword evidence="3 9" id="KW-1134">Transmembrane beta strand</keyword>
<feature type="signal peptide" evidence="12">
    <location>
        <begin position="1"/>
        <end position="26"/>
    </location>
</feature>
<evidence type="ECO:0000256" key="9">
    <source>
        <dbReference type="PROSITE-ProRule" id="PRU01360"/>
    </source>
</evidence>
<evidence type="ECO:0000313" key="15">
    <source>
        <dbReference type="EMBL" id="AMY68247.1"/>
    </source>
</evidence>
<dbReference type="PROSITE" id="PS01156">
    <property type="entry name" value="TONB_DEPENDENT_REC_2"/>
    <property type="match status" value="1"/>
</dbReference>